<gene>
    <name evidence="1" type="ORF">Scep_009614</name>
</gene>
<evidence type="ECO:0000313" key="2">
    <source>
        <dbReference type="Proteomes" id="UP001419268"/>
    </source>
</evidence>
<accession>A0AAP0JTH8</accession>
<comment type="caution">
    <text evidence="1">The sequence shown here is derived from an EMBL/GenBank/DDBJ whole genome shotgun (WGS) entry which is preliminary data.</text>
</comment>
<dbReference type="AlphaFoldDB" id="A0AAP0JTH8"/>
<sequence length="72" mass="8256">MISATIIFVEPMPNNDLPILSDALTDICNPKVLKFPNMTIPYQLYSLYRVNLYYQFSNSFFPGYLKAISDSP</sequence>
<evidence type="ECO:0000313" key="1">
    <source>
        <dbReference type="EMBL" id="KAK9139933.1"/>
    </source>
</evidence>
<reference evidence="1 2" key="1">
    <citation type="submission" date="2024-01" db="EMBL/GenBank/DDBJ databases">
        <title>Genome assemblies of Stephania.</title>
        <authorList>
            <person name="Yang L."/>
        </authorList>
    </citation>
    <scope>NUCLEOTIDE SEQUENCE [LARGE SCALE GENOMIC DNA]</scope>
    <source>
        <strain evidence="1">JXDWG</strain>
        <tissue evidence="1">Leaf</tissue>
    </source>
</reference>
<dbReference type="Proteomes" id="UP001419268">
    <property type="component" value="Unassembled WGS sequence"/>
</dbReference>
<protein>
    <submittedName>
        <fullName evidence="1">Uncharacterized protein</fullName>
    </submittedName>
</protein>
<proteinExistence type="predicted"/>
<name>A0AAP0JTH8_9MAGN</name>
<dbReference type="EMBL" id="JBBNAG010000004">
    <property type="protein sequence ID" value="KAK9139933.1"/>
    <property type="molecule type" value="Genomic_DNA"/>
</dbReference>
<organism evidence="1 2">
    <name type="scientific">Stephania cephalantha</name>
    <dbReference type="NCBI Taxonomy" id="152367"/>
    <lineage>
        <taxon>Eukaryota</taxon>
        <taxon>Viridiplantae</taxon>
        <taxon>Streptophyta</taxon>
        <taxon>Embryophyta</taxon>
        <taxon>Tracheophyta</taxon>
        <taxon>Spermatophyta</taxon>
        <taxon>Magnoliopsida</taxon>
        <taxon>Ranunculales</taxon>
        <taxon>Menispermaceae</taxon>
        <taxon>Menispermoideae</taxon>
        <taxon>Cissampelideae</taxon>
        <taxon>Stephania</taxon>
    </lineage>
</organism>
<keyword evidence="2" id="KW-1185">Reference proteome</keyword>